<dbReference type="Proteomes" id="UP001549920">
    <property type="component" value="Unassembled WGS sequence"/>
</dbReference>
<dbReference type="EMBL" id="JBEUOH010000002">
    <property type="protein sequence ID" value="KAL0901808.1"/>
    <property type="molecule type" value="Genomic_DNA"/>
</dbReference>
<proteinExistence type="predicted"/>
<comment type="caution">
    <text evidence="1">The sequence shown here is derived from an EMBL/GenBank/DDBJ whole genome shotgun (WGS) entry which is preliminary data.</text>
</comment>
<organism evidence="1 2">
    <name type="scientific">Loxostege sticticalis</name>
    <name type="common">Beet webworm moth</name>
    <dbReference type="NCBI Taxonomy" id="481309"/>
    <lineage>
        <taxon>Eukaryota</taxon>
        <taxon>Metazoa</taxon>
        <taxon>Ecdysozoa</taxon>
        <taxon>Arthropoda</taxon>
        <taxon>Hexapoda</taxon>
        <taxon>Insecta</taxon>
        <taxon>Pterygota</taxon>
        <taxon>Neoptera</taxon>
        <taxon>Endopterygota</taxon>
        <taxon>Lepidoptera</taxon>
        <taxon>Glossata</taxon>
        <taxon>Ditrysia</taxon>
        <taxon>Pyraloidea</taxon>
        <taxon>Crambidae</taxon>
        <taxon>Pyraustinae</taxon>
        <taxon>Loxostege</taxon>
    </lineage>
</organism>
<reference evidence="1 2" key="1">
    <citation type="submission" date="2024-06" db="EMBL/GenBank/DDBJ databases">
        <title>A chromosome-level genome assembly of beet webworm, Loxostege sticticalis.</title>
        <authorList>
            <person name="Zhang Y."/>
        </authorList>
    </citation>
    <scope>NUCLEOTIDE SEQUENCE [LARGE SCALE GENOMIC DNA]</scope>
    <source>
        <strain evidence="1">AQ026</strain>
        <tissue evidence="1">Whole body</tissue>
    </source>
</reference>
<accession>A0ABR3ILC4</accession>
<evidence type="ECO:0000313" key="1">
    <source>
        <dbReference type="EMBL" id="KAL0901808.1"/>
    </source>
</evidence>
<evidence type="ECO:0000313" key="2">
    <source>
        <dbReference type="Proteomes" id="UP001549920"/>
    </source>
</evidence>
<name>A0ABR3ILC4_LOXSC</name>
<sequence length="234" mass="26228">MYLPVKSNFIRVHHSGYVWVDENEHKNWSPFEHIKMPNMNFPPIPKPQLPRFPGFPQGFPFAGFPNIQFPKIHIPSAEEMAKKNPGPNEFYNGVVVSSKSGVTRDKDGNVVKTGGTSFLVNDNGKVIQKKFGNDPPNLNKPIMPHMPEFKPFEMPIMPPILPIKPMEPFTIDPIEIENHVPDKDSHYQGVVVSSYSHSEDINGKKTCGGGSTKVVNVDGEVEKKEVHYGQGDKD</sequence>
<gene>
    <name evidence="1" type="ORF">ABMA27_006978</name>
</gene>
<keyword evidence="2" id="KW-1185">Reference proteome</keyword>
<protein>
    <submittedName>
        <fullName evidence="1">Uncharacterized protein</fullName>
    </submittedName>
</protein>